<dbReference type="AlphaFoldDB" id="A0A2R5GL09"/>
<organism evidence="2 3">
    <name type="scientific">Hondaea fermentalgiana</name>
    <dbReference type="NCBI Taxonomy" id="2315210"/>
    <lineage>
        <taxon>Eukaryota</taxon>
        <taxon>Sar</taxon>
        <taxon>Stramenopiles</taxon>
        <taxon>Bigyra</taxon>
        <taxon>Labyrinthulomycetes</taxon>
        <taxon>Thraustochytrida</taxon>
        <taxon>Thraustochytriidae</taxon>
        <taxon>Hondaea</taxon>
    </lineage>
</organism>
<feature type="domain" description="J" evidence="1">
    <location>
        <begin position="184"/>
        <end position="252"/>
    </location>
</feature>
<dbReference type="OrthoDB" id="10250354at2759"/>
<dbReference type="InParanoid" id="A0A2R5GL09"/>
<dbReference type="InterPro" id="IPR050817">
    <property type="entry name" value="DjlA_DnaK_co-chaperone"/>
</dbReference>
<evidence type="ECO:0000313" key="2">
    <source>
        <dbReference type="EMBL" id="GBG31560.1"/>
    </source>
</evidence>
<dbReference type="Pfam" id="PF00226">
    <property type="entry name" value="DnaJ"/>
    <property type="match status" value="1"/>
</dbReference>
<evidence type="ECO:0000313" key="3">
    <source>
        <dbReference type="Proteomes" id="UP000241890"/>
    </source>
</evidence>
<dbReference type="CDD" id="cd06257">
    <property type="entry name" value="DnaJ"/>
    <property type="match status" value="1"/>
</dbReference>
<evidence type="ECO:0000259" key="1">
    <source>
        <dbReference type="PROSITE" id="PS50076"/>
    </source>
</evidence>
<protein>
    <submittedName>
        <fullName evidence="2">DnaJ family protein</fullName>
    </submittedName>
</protein>
<name>A0A2R5GL09_9STRA</name>
<dbReference type="PANTHER" id="PTHR24074">
    <property type="entry name" value="CO-CHAPERONE PROTEIN DJLA"/>
    <property type="match status" value="1"/>
</dbReference>
<gene>
    <name evidence="2" type="ORF">FCC1311_077842</name>
</gene>
<dbReference type="PRINTS" id="PR00625">
    <property type="entry name" value="JDOMAIN"/>
</dbReference>
<reference evidence="2 3" key="1">
    <citation type="submission" date="2017-12" db="EMBL/GenBank/DDBJ databases">
        <title>Sequencing, de novo assembly and annotation of complete genome of a new Thraustochytrid species, strain FCC1311.</title>
        <authorList>
            <person name="Sedici K."/>
            <person name="Godart F."/>
            <person name="Aiese Cigliano R."/>
            <person name="Sanseverino W."/>
            <person name="Barakat M."/>
            <person name="Ortet P."/>
            <person name="Marechal E."/>
            <person name="Cagnac O."/>
            <person name="Amato A."/>
        </authorList>
    </citation>
    <scope>NUCLEOTIDE SEQUENCE [LARGE SCALE GENOMIC DNA]</scope>
</reference>
<dbReference type="InterPro" id="IPR001623">
    <property type="entry name" value="DnaJ_domain"/>
</dbReference>
<keyword evidence="3" id="KW-1185">Reference proteome</keyword>
<comment type="caution">
    <text evidence="2">The sequence shown here is derived from an EMBL/GenBank/DDBJ whole genome shotgun (WGS) entry which is preliminary data.</text>
</comment>
<dbReference type="Proteomes" id="UP000241890">
    <property type="component" value="Unassembled WGS sequence"/>
</dbReference>
<proteinExistence type="predicted"/>
<dbReference type="Gene3D" id="1.10.287.110">
    <property type="entry name" value="DnaJ domain"/>
    <property type="match status" value="1"/>
</dbReference>
<dbReference type="InterPro" id="IPR036869">
    <property type="entry name" value="J_dom_sf"/>
</dbReference>
<sequence length="292" mass="31958">MEERTGLGTSGGDPQIVCSGLDARSDKSGKDLVASGLAGEDPVLVALRYCRAHGIGEEGCAQIMQHLCRDTDLLCRSRESLAGRSQKASVVGSAMASWRTTSLDLAGLGDPVECALEVHLLDNDVEKDVELEGNATYLASLVSLHCTNLGRFRPACVCPPGVRAGLVEGLAQESERYRWSASSSHYVRLGVDARADAHEIRRAYRRVSMQVHPDRHRAGEDRRAAEYRATLVNEAYEVLSNVDSRRAYDIERFGRHFVAQTELPRYRAEVSSVFGRFAGVSMDAHGNIKIVL</sequence>
<accession>A0A2R5GL09</accession>
<dbReference type="EMBL" id="BEYU01000100">
    <property type="protein sequence ID" value="GBG31560.1"/>
    <property type="molecule type" value="Genomic_DNA"/>
</dbReference>
<dbReference type="SMART" id="SM00271">
    <property type="entry name" value="DnaJ"/>
    <property type="match status" value="1"/>
</dbReference>
<dbReference type="PROSITE" id="PS50076">
    <property type="entry name" value="DNAJ_2"/>
    <property type="match status" value="1"/>
</dbReference>
<dbReference type="SUPFAM" id="SSF46565">
    <property type="entry name" value="Chaperone J-domain"/>
    <property type="match status" value="1"/>
</dbReference>